<keyword evidence="3 6" id="KW-0812">Transmembrane</keyword>
<name>A0AAD7PMZ6_QUISA</name>
<feature type="transmembrane region" description="Helical" evidence="6">
    <location>
        <begin position="113"/>
        <end position="132"/>
    </location>
</feature>
<dbReference type="PANTHER" id="PTHR11654">
    <property type="entry name" value="OLIGOPEPTIDE TRANSPORTER-RELATED"/>
    <property type="match status" value="1"/>
</dbReference>
<evidence type="ECO:0000256" key="2">
    <source>
        <dbReference type="ARBA" id="ARBA00005982"/>
    </source>
</evidence>
<feature type="transmembrane region" description="Helical" evidence="6">
    <location>
        <begin position="395"/>
        <end position="416"/>
    </location>
</feature>
<dbReference type="Proteomes" id="UP001163823">
    <property type="component" value="Chromosome 7"/>
</dbReference>
<dbReference type="Pfam" id="PF00854">
    <property type="entry name" value="PTR2"/>
    <property type="match status" value="1"/>
</dbReference>
<feature type="transmembrane region" description="Helical" evidence="6">
    <location>
        <begin position="480"/>
        <end position="498"/>
    </location>
</feature>
<feature type="transmembrane region" description="Helical" evidence="6">
    <location>
        <begin position="40"/>
        <end position="63"/>
    </location>
</feature>
<dbReference type="InterPro" id="IPR036259">
    <property type="entry name" value="MFS_trans_sf"/>
</dbReference>
<gene>
    <name evidence="7" type="ORF">O6P43_017074</name>
</gene>
<evidence type="ECO:0000313" key="8">
    <source>
        <dbReference type="Proteomes" id="UP001163823"/>
    </source>
</evidence>
<keyword evidence="4 6" id="KW-1133">Transmembrane helix</keyword>
<evidence type="ECO:0000256" key="1">
    <source>
        <dbReference type="ARBA" id="ARBA00004141"/>
    </source>
</evidence>
<protein>
    <submittedName>
        <fullName evidence="7">NRT1/PTR family protein 2.2</fullName>
    </submittedName>
</protein>
<feature type="transmembrane region" description="Helical" evidence="6">
    <location>
        <begin position="355"/>
        <end position="375"/>
    </location>
</feature>
<dbReference type="SUPFAM" id="SSF103473">
    <property type="entry name" value="MFS general substrate transporter"/>
    <property type="match status" value="1"/>
</dbReference>
<dbReference type="KEGG" id="qsa:O6P43_017074"/>
<feature type="transmembrane region" description="Helical" evidence="6">
    <location>
        <begin position="12"/>
        <end position="28"/>
    </location>
</feature>
<feature type="transmembrane region" description="Helical" evidence="6">
    <location>
        <begin position="156"/>
        <end position="178"/>
    </location>
</feature>
<evidence type="ECO:0000256" key="4">
    <source>
        <dbReference type="ARBA" id="ARBA00022989"/>
    </source>
</evidence>
<feature type="transmembrane region" description="Helical" evidence="6">
    <location>
        <begin position="316"/>
        <end position="343"/>
    </location>
</feature>
<evidence type="ECO:0000256" key="6">
    <source>
        <dbReference type="SAM" id="Phobius"/>
    </source>
</evidence>
<feature type="transmembrane region" description="Helical" evidence="6">
    <location>
        <begin position="437"/>
        <end position="460"/>
    </location>
</feature>
<comment type="subcellular location">
    <subcellularLocation>
        <location evidence="1">Membrane</location>
        <topology evidence="1">Multi-pass membrane protein</topology>
    </subcellularLocation>
</comment>
<proteinExistence type="inferred from homology"/>
<dbReference type="Gene3D" id="1.20.1250.20">
    <property type="entry name" value="MFS general substrate transporter like domains"/>
    <property type="match status" value="1"/>
</dbReference>
<dbReference type="GO" id="GO:0022857">
    <property type="term" value="F:transmembrane transporter activity"/>
    <property type="evidence" value="ECO:0007669"/>
    <property type="project" value="InterPro"/>
</dbReference>
<reference evidence="7" key="1">
    <citation type="journal article" date="2023" name="Science">
        <title>Elucidation of the pathway for biosynthesis of saponin adjuvants from the soapbark tree.</title>
        <authorList>
            <person name="Reed J."/>
            <person name="Orme A."/>
            <person name="El-Demerdash A."/>
            <person name="Owen C."/>
            <person name="Martin L.B.B."/>
            <person name="Misra R.C."/>
            <person name="Kikuchi S."/>
            <person name="Rejzek M."/>
            <person name="Martin A.C."/>
            <person name="Harkess A."/>
            <person name="Leebens-Mack J."/>
            <person name="Louveau T."/>
            <person name="Stephenson M.J."/>
            <person name="Osbourn A."/>
        </authorList>
    </citation>
    <scope>NUCLEOTIDE SEQUENCE</scope>
    <source>
        <strain evidence="7">S10</strain>
    </source>
</reference>
<keyword evidence="8" id="KW-1185">Reference proteome</keyword>
<evidence type="ECO:0000256" key="5">
    <source>
        <dbReference type="ARBA" id="ARBA00023136"/>
    </source>
</evidence>
<dbReference type="EMBL" id="JARAOO010000007">
    <property type="protein sequence ID" value="KAJ7961766.1"/>
    <property type="molecule type" value="Genomic_DNA"/>
</dbReference>
<feature type="transmembrane region" description="Helical" evidence="6">
    <location>
        <begin position="69"/>
        <end position="92"/>
    </location>
</feature>
<evidence type="ECO:0000256" key="3">
    <source>
        <dbReference type="ARBA" id="ARBA00022692"/>
    </source>
</evidence>
<accession>A0AAD7PMZ6</accession>
<organism evidence="7 8">
    <name type="scientific">Quillaja saponaria</name>
    <name type="common">Soap bark tree</name>
    <dbReference type="NCBI Taxonomy" id="32244"/>
    <lineage>
        <taxon>Eukaryota</taxon>
        <taxon>Viridiplantae</taxon>
        <taxon>Streptophyta</taxon>
        <taxon>Embryophyta</taxon>
        <taxon>Tracheophyta</taxon>
        <taxon>Spermatophyta</taxon>
        <taxon>Magnoliopsida</taxon>
        <taxon>eudicotyledons</taxon>
        <taxon>Gunneridae</taxon>
        <taxon>Pentapetalae</taxon>
        <taxon>rosids</taxon>
        <taxon>fabids</taxon>
        <taxon>Fabales</taxon>
        <taxon>Quillajaceae</taxon>
        <taxon>Quillaja</taxon>
    </lineage>
</organism>
<keyword evidence="5 6" id="KW-0472">Membrane</keyword>
<evidence type="ECO:0000313" key="7">
    <source>
        <dbReference type="EMBL" id="KAJ7961766.1"/>
    </source>
</evidence>
<dbReference type="AlphaFoldDB" id="A0AAD7PMZ6"/>
<feature type="transmembrane region" description="Helical" evidence="6">
    <location>
        <begin position="276"/>
        <end position="296"/>
    </location>
</feature>
<dbReference type="GO" id="GO:0016020">
    <property type="term" value="C:membrane"/>
    <property type="evidence" value="ECO:0007669"/>
    <property type="project" value="UniProtKB-SubCell"/>
</dbReference>
<dbReference type="InterPro" id="IPR000109">
    <property type="entry name" value="POT_fam"/>
</dbReference>
<comment type="caution">
    <text evidence="7">The sequence shown here is derived from an EMBL/GenBank/DDBJ whole genome shotgun (WGS) entry which is preliminary data.</text>
</comment>
<comment type="similarity">
    <text evidence="2">Belongs to the major facilitator superfamily. Proton-dependent oligopeptide transporter (POT/PTR) (TC 2.A.17) family.</text>
</comment>
<sequence length="517" mass="57462">MAKLAGNETIERLATFGMTANFMVYLLREYNMDQVMAANILNIWVASCNVAPVLGAFVADAYLGKFRTIATASFATLVGMVIITLTAWVPQFHPSPCTLQKQQLGECMVYTRYQLYILLLGLFWLAIGTGGIKPCSIPFALEQFDLTTVVYIQDSVSWTLGFGLPTFLMLCAIILFIAGRKIYVYVQPEGTIFSTIAQVIVAAYKKRHLPLPAIEDIHDAFYDPPVKGNLVLKMPITNQLRFLNKAALIVNNEHCSSSCGLSTVLEVEEFKGLLKLLPVWVASIISFLAIVQQGTFPISQALKMDRHIGSKFEIPAGSMGVVALVAVVVFLLLYDTILIPIIAKFTKHEGGFTTLQRIGLGHFISILTMVVAAFVERWRRFLAISHNTPDGVAPISVMWLSPQFVLLGMCEIFNIVGHTEFYNNESPGNMRSIANSLFCLTTAGSSYLLSLLVDIVHHFTGQHGQPDWLDNDINAGRLDYFYFLVVGLMLLNFGYYIFCARRYHCKTVVVADTIIVM</sequence>